<dbReference type="EC" id="3.2.2.20" evidence="2"/>
<gene>
    <name evidence="2" type="ORF">CEP50_03180</name>
</gene>
<organism evidence="2 3">
    <name type="scientific">Actinopolyspora mortivallis</name>
    <dbReference type="NCBI Taxonomy" id="33906"/>
    <lineage>
        <taxon>Bacteria</taxon>
        <taxon>Bacillati</taxon>
        <taxon>Actinomycetota</taxon>
        <taxon>Actinomycetes</taxon>
        <taxon>Actinopolysporales</taxon>
        <taxon>Actinopolysporaceae</taxon>
        <taxon>Actinopolyspora</taxon>
    </lineage>
</organism>
<keyword evidence="2" id="KW-0378">Hydrolase</keyword>
<feature type="binding site" evidence="1">
    <location>
        <position position="26"/>
    </location>
    <ligand>
        <name>Zn(2+)</name>
        <dbReference type="ChEBI" id="CHEBI:29105"/>
    </ligand>
</feature>
<dbReference type="NCBIfam" id="TIGR00624">
    <property type="entry name" value="tag"/>
    <property type="match status" value="1"/>
</dbReference>
<evidence type="ECO:0000256" key="1">
    <source>
        <dbReference type="PIRSR" id="PIRSR604597-1"/>
    </source>
</evidence>
<sequence length="189" mass="21164">MRAVLGADGRGRCPWGAEPADYRAYHDEEWGHPVHGCRALFERLCLESFQAGLSWLTILRKRPAFRQAFAGFEPERVARFGPRQRERLLADRSIVRNGTKIDAVVTNARAVLELDTPLDELLWSFAPRRDARPRPATADEVPASTPESAAMAAELRRRGFRFVGPVTCYALMQATGMVDDHLSGCWRAG</sequence>
<dbReference type="InterPro" id="IPR011257">
    <property type="entry name" value="DNA_glycosylase"/>
</dbReference>
<keyword evidence="2" id="KW-0326">Glycosidase</keyword>
<dbReference type="InterPro" id="IPR005019">
    <property type="entry name" value="Adenine_glyco"/>
</dbReference>
<dbReference type="InParanoid" id="A0A2T0H0F1"/>
<dbReference type="AlphaFoldDB" id="A0A2T0H0F1"/>
<keyword evidence="1" id="KW-0479">Metal-binding</keyword>
<dbReference type="Pfam" id="PF03352">
    <property type="entry name" value="Adenine_glyco"/>
    <property type="match status" value="1"/>
</dbReference>
<dbReference type="PANTHER" id="PTHR30037:SF4">
    <property type="entry name" value="DNA-3-METHYLADENINE GLYCOSYLASE I"/>
    <property type="match status" value="1"/>
</dbReference>
<dbReference type="EMBL" id="PVSR01000002">
    <property type="protein sequence ID" value="PRW64834.1"/>
    <property type="molecule type" value="Genomic_DNA"/>
</dbReference>
<dbReference type="Proteomes" id="UP000239352">
    <property type="component" value="Unassembled WGS sequence"/>
</dbReference>
<evidence type="ECO:0000313" key="2">
    <source>
        <dbReference type="EMBL" id="PRW64834.1"/>
    </source>
</evidence>
<dbReference type="GO" id="GO:0008725">
    <property type="term" value="F:DNA-3-methyladenine glycosylase activity"/>
    <property type="evidence" value="ECO:0007669"/>
    <property type="project" value="UniProtKB-EC"/>
</dbReference>
<dbReference type="STRING" id="1050202.GCA_000384035_00640"/>
<dbReference type="Gene3D" id="1.10.340.30">
    <property type="entry name" value="Hypothetical protein, domain 2"/>
    <property type="match status" value="1"/>
</dbReference>
<dbReference type="RefSeq" id="WP_106112402.1">
    <property type="nucleotide sequence ID" value="NZ_PVSR01000002.1"/>
</dbReference>
<evidence type="ECO:0000313" key="3">
    <source>
        <dbReference type="Proteomes" id="UP000239352"/>
    </source>
</evidence>
<dbReference type="PANTHER" id="PTHR30037">
    <property type="entry name" value="DNA-3-METHYLADENINE GLYCOSYLASE 1"/>
    <property type="match status" value="1"/>
</dbReference>
<dbReference type="InterPro" id="IPR004597">
    <property type="entry name" value="Tag"/>
</dbReference>
<dbReference type="SUPFAM" id="SSF48150">
    <property type="entry name" value="DNA-glycosylase"/>
    <property type="match status" value="1"/>
</dbReference>
<name>A0A2T0H0F1_ACTMO</name>
<accession>A0A2T0H0F1</accession>
<dbReference type="GO" id="GO:0006284">
    <property type="term" value="P:base-excision repair"/>
    <property type="evidence" value="ECO:0007669"/>
    <property type="project" value="InterPro"/>
</dbReference>
<keyword evidence="3" id="KW-1185">Reference proteome</keyword>
<proteinExistence type="predicted"/>
<keyword evidence="1" id="KW-0862">Zinc</keyword>
<protein>
    <submittedName>
        <fullName evidence="2">DNA-3-methyladenine glycosylase I</fullName>
        <ecNumber evidence="2">3.2.2.20</ecNumber>
    </submittedName>
</protein>
<feature type="binding site" evidence="1">
    <location>
        <position position="13"/>
    </location>
    <ligand>
        <name>Zn(2+)</name>
        <dbReference type="ChEBI" id="CHEBI:29105"/>
    </ligand>
</feature>
<dbReference type="InterPro" id="IPR052891">
    <property type="entry name" value="DNA-3mA_glycosylase"/>
</dbReference>
<feature type="binding site" evidence="1">
    <location>
        <position position="181"/>
    </location>
    <ligand>
        <name>Zn(2+)</name>
        <dbReference type="ChEBI" id="CHEBI:29105"/>
    </ligand>
</feature>
<dbReference type="GO" id="GO:0046872">
    <property type="term" value="F:metal ion binding"/>
    <property type="evidence" value="ECO:0007669"/>
    <property type="project" value="UniProtKB-KW"/>
</dbReference>
<comment type="caution">
    <text evidence="2">The sequence shown here is derived from an EMBL/GenBank/DDBJ whole genome shotgun (WGS) entry which is preliminary data.</text>
</comment>
<dbReference type="FunCoup" id="A0A2T0H0F1">
    <property type="interactions" value="5"/>
</dbReference>
<reference evidence="2 3" key="1">
    <citation type="submission" date="2018-03" db="EMBL/GenBank/DDBJ databases">
        <title>Actinopolyspora mortivallis from Sahara, screening for active biomolecules.</title>
        <authorList>
            <person name="Selama O."/>
            <person name="Wellington E.M.H."/>
            <person name="Hacene H."/>
        </authorList>
    </citation>
    <scope>NUCLEOTIDE SEQUENCE [LARGE SCALE GENOMIC DNA]</scope>
    <source>
        <strain evidence="2 3">M5A</strain>
    </source>
</reference>
<feature type="binding site" evidence="1">
    <location>
        <position position="185"/>
    </location>
    <ligand>
        <name>Zn(2+)</name>
        <dbReference type="ChEBI" id="CHEBI:29105"/>
    </ligand>
</feature>